<dbReference type="Proteomes" id="UP001642260">
    <property type="component" value="Unassembled WGS sequence"/>
</dbReference>
<organism evidence="2 3">
    <name type="scientific">Eruca vesicaria subsp. sativa</name>
    <name type="common">Garden rocket</name>
    <name type="synonym">Eruca sativa</name>
    <dbReference type="NCBI Taxonomy" id="29727"/>
    <lineage>
        <taxon>Eukaryota</taxon>
        <taxon>Viridiplantae</taxon>
        <taxon>Streptophyta</taxon>
        <taxon>Embryophyta</taxon>
        <taxon>Tracheophyta</taxon>
        <taxon>Spermatophyta</taxon>
        <taxon>Magnoliopsida</taxon>
        <taxon>eudicotyledons</taxon>
        <taxon>Gunneridae</taxon>
        <taxon>Pentapetalae</taxon>
        <taxon>rosids</taxon>
        <taxon>malvids</taxon>
        <taxon>Brassicales</taxon>
        <taxon>Brassicaceae</taxon>
        <taxon>Brassiceae</taxon>
        <taxon>Eruca</taxon>
    </lineage>
</organism>
<gene>
    <name evidence="2" type="ORF">ERUC_LOCUS37753</name>
</gene>
<keyword evidence="3" id="KW-1185">Reference proteome</keyword>
<sequence>MPPLPVHQVRHTVVRYSTFSDLKNNINKFTNRFESHRWILMLAMSVNFSLVDKRRRGTESRKMREEKRSRQRTREDERRRQRKSEDVVGRRETIKNKNKNRKS</sequence>
<evidence type="ECO:0000313" key="3">
    <source>
        <dbReference type="Proteomes" id="UP001642260"/>
    </source>
</evidence>
<accession>A0ABC8LNK9</accession>
<feature type="compositionally biased region" description="Basic and acidic residues" evidence="1">
    <location>
        <begin position="57"/>
        <end position="95"/>
    </location>
</feature>
<dbReference type="EMBL" id="CAKOAT010658487">
    <property type="protein sequence ID" value="CAH8385270.1"/>
    <property type="molecule type" value="Genomic_DNA"/>
</dbReference>
<protein>
    <submittedName>
        <fullName evidence="2">Uncharacterized protein</fullName>
    </submittedName>
</protein>
<name>A0ABC8LNK9_ERUVS</name>
<reference evidence="2 3" key="1">
    <citation type="submission" date="2022-03" db="EMBL/GenBank/DDBJ databases">
        <authorList>
            <person name="Macdonald S."/>
            <person name="Ahmed S."/>
            <person name="Newling K."/>
        </authorList>
    </citation>
    <scope>NUCLEOTIDE SEQUENCE [LARGE SCALE GENOMIC DNA]</scope>
</reference>
<proteinExistence type="predicted"/>
<comment type="caution">
    <text evidence="2">The sequence shown here is derived from an EMBL/GenBank/DDBJ whole genome shotgun (WGS) entry which is preliminary data.</text>
</comment>
<feature type="region of interest" description="Disordered" evidence="1">
    <location>
        <begin position="53"/>
        <end position="103"/>
    </location>
</feature>
<dbReference type="AlphaFoldDB" id="A0ABC8LNK9"/>
<evidence type="ECO:0000313" key="2">
    <source>
        <dbReference type="EMBL" id="CAH8385270.1"/>
    </source>
</evidence>
<evidence type="ECO:0000256" key="1">
    <source>
        <dbReference type="SAM" id="MobiDB-lite"/>
    </source>
</evidence>